<dbReference type="Proteomes" id="UP000053091">
    <property type="component" value="Unassembled WGS sequence"/>
</dbReference>
<evidence type="ECO:0000313" key="2">
    <source>
        <dbReference type="Proteomes" id="UP000053091"/>
    </source>
</evidence>
<dbReference type="PATRIC" id="fig|1678841.3.peg.3020"/>
<name>A0A0S7C1P4_9BACT</name>
<accession>A0A0S7C1P4</accession>
<organism evidence="1">
    <name type="scientific">Lentimicrobium saccharophilum</name>
    <dbReference type="NCBI Taxonomy" id="1678841"/>
    <lineage>
        <taxon>Bacteria</taxon>
        <taxon>Pseudomonadati</taxon>
        <taxon>Bacteroidota</taxon>
        <taxon>Bacteroidia</taxon>
        <taxon>Bacteroidales</taxon>
        <taxon>Lentimicrobiaceae</taxon>
        <taxon>Lentimicrobium</taxon>
    </lineage>
</organism>
<dbReference type="AlphaFoldDB" id="A0A0S7C1P4"/>
<dbReference type="RefSeq" id="WP_137305730.1">
    <property type="nucleotide sequence ID" value="NZ_DF968183.1"/>
</dbReference>
<gene>
    <name evidence="1" type="ORF">TBC1_12322</name>
</gene>
<keyword evidence="2" id="KW-1185">Reference proteome</keyword>
<dbReference type="OrthoDB" id="1099608at2"/>
<protein>
    <submittedName>
        <fullName evidence="1">Uncharacterized protein</fullName>
    </submittedName>
</protein>
<proteinExistence type="predicted"/>
<sequence length="140" mass="15987">MEEKPQMVASPQAIIYKTRGDYFLHVPVTLSEDRKSLLAYPAPQDVFSGGDLAYPVRLENGYLLDRRGISPSSAFIKLTYYEYSRLGKTPTAEEIMKMILDDDPFTIMYQCGPKHTFRDIESELNAVILDGKEVNFKKLK</sequence>
<evidence type="ECO:0000313" key="1">
    <source>
        <dbReference type="EMBL" id="GAP44514.1"/>
    </source>
</evidence>
<dbReference type="EMBL" id="DF968183">
    <property type="protein sequence ID" value="GAP44514.1"/>
    <property type="molecule type" value="Genomic_DNA"/>
</dbReference>
<reference evidence="1" key="1">
    <citation type="journal article" date="2015" name="Genome Announc.">
        <title>Draft Genome Sequence of Bacteroidales Strain TBC1, a Novel Isolate from a Methanogenic Wastewater Treatment System.</title>
        <authorList>
            <person name="Tourlousse D.M."/>
            <person name="Matsuura N."/>
            <person name="Sun L."/>
            <person name="Toyonaga M."/>
            <person name="Kuroda K."/>
            <person name="Ohashi A."/>
            <person name="Cruz R."/>
            <person name="Yamaguchi T."/>
            <person name="Sekiguchi Y."/>
        </authorList>
    </citation>
    <scope>NUCLEOTIDE SEQUENCE [LARGE SCALE GENOMIC DNA]</scope>
    <source>
        <strain evidence="1">TBC1</strain>
    </source>
</reference>